<feature type="binding site" evidence="13">
    <location>
        <begin position="161"/>
        <end position="162"/>
    </location>
    <ligand>
        <name>S-adenosyl-L-methionine</name>
        <dbReference type="ChEBI" id="CHEBI:59789"/>
    </ligand>
</feature>
<keyword evidence="12 13" id="KW-1015">Disulfide bond</keyword>
<comment type="caution">
    <text evidence="15">The sequence shown here is derived from an EMBL/GenBank/DDBJ whole genome shotgun (WGS) entry which is preliminary data.</text>
</comment>
<keyword evidence="9 13" id="KW-0479">Metal-binding</keyword>
<dbReference type="SFLD" id="SFLDS00029">
    <property type="entry name" value="Radical_SAM"/>
    <property type="match status" value="1"/>
</dbReference>
<evidence type="ECO:0000256" key="9">
    <source>
        <dbReference type="ARBA" id="ARBA00022723"/>
    </source>
</evidence>
<keyword evidence="5 13" id="KW-0489">Methyltransferase</keyword>
<feature type="binding site" evidence="13">
    <location>
        <begin position="216"/>
        <end position="218"/>
    </location>
    <ligand>
        <name>S-adenosyl-L-methionine</name>
        <dbReference type="ChEBI" id="CHEBI:59789"/>
    </ligand>
</feature>
<keyword evidence="11 13" id="KW-0411">Iron-sulfur</keyword>
<organism evidence="15 16">
    <name type="scientific">candidate division TA06 bacterium</name>
    <dbReference type="NCBI Taxonomy" id="2250710"/>
    <lineage>
        <taxon>Bacteria</taxon>
        <taxon>Bacteria division TA06</taxon>
    </lineage>
</organism>
<dbReference type="GO" id="GO:0019843">
    <property type="term" value="F:rRNA binding"/>
    <property type="evidence" value="ECO:0007669"/>
    <property type="project" value="UniProtKB-UniRule"/>
</dbReference>
<evidence type="ECO:0000256" key="2">
    <source>
        <dbReference type="ARBA" id="ARBA00022485"/>
    </source>
</evidence>
<keyword evidence="2 13" id="KW-0004">4Fe-4S</keyword>
<dbReference type="InterPro" id="IPR027492">
    <property type="entry name" value="RNA_MTrfase_RlmN"/>
</dbReference>
<feature type="binding site" evidence="13">
    <location>
        <position position="113"/>
    </location>
    <ligand>
        <name>[4Fe-4S] cluster</name>
        <dbReference type="ChEBI" id="CHEBI:49883"/>
        <note>4Fe-4S-S-AdoMet</note>
    </ligand>
</feature>
<dbReference type="PANTHER" id="PTHR30544">
    <property type="entry name" value="23S RRNA METHYLTRANSFERASE"/>
    <property type="match status" value="1"/>
</dbReference>
<dbReference type="NCBIfam" id="TIGR00048">
    <property type="entry name" value="rRNA_mod_RlmN"/>
    <property type="match status" value="1"/>
</dbReference>
<evidence type="ECO:0000256" key="8">
    <source>
        <dbReference type="ARBA" id="ARBA00022694"/>
    </source>
</evidence>
<dbReference type="Pfam" id="PF04055">
    <property type="entry name" value="Radical_SAM"/>
    <property type="match status" value="1"/>
</dbReference>
<dbReference type="CDD" id="cd01335">
    <property type="entry name" value="Radical_SAM"/>
    <property type="match status" value="1"/>
</dbReference>
<comment type="cofactor">
    <cofactor evidence="13">
        <name>[4Fe-4S] cluster</name>
        <dbReference type="ChEBI" id="CHEBI:49883"/>
    </cofactor>
    <text evidence="13">Binds 1 [4Fe-4S] cluster. The cluster is coordinated with 3 cysteines and an exchangeable S-adenosyl-L-methionine.</text>
</comment>
<evidence type="ECO:0000256" key="10">
    <source>
        <dbReference type="ARBA" id="ARBA00023004"/>
    </source>
</evidence>
<dbReference type="Gene3D" id="3.20.20.70">
    <property type="entry name" value="Aldolase class I"/>
    <property type="match status" value="1"/>
</dbReference>
<keyword evidence="8 13" id="KW-0819">tRNA processing</keyword>
<evidence type="ECO:0000256" key="3">
    <source>
        <dbReference type="ARBA" id="ARBA00022490"/>
    </source>
</evidence>
<gene>
    <name evidence="13 15" type="primary">rlmN</name>
    <name evidence="15" type="ORF">HY768_01930</name>
</gene>
<evidence type="ECO:0000256" key="1">
    <source>
        <dbReference type="ARBA" id="ARBA00004496"/>
    </source>
</evidence>
<evidence type="ECO:0000256" key="4">
    <source>
        <dbReference type="ARBA" id="ARBA00022552"/>
    </source>
</evidence>
<dbReference type="PROSITE" id="PS51918">
    <property type="entry name" value="RADICAL_SAM"/>
    <property type="match status" value="1"/>
</dbReference>
<keyword evidence="6 13" id="KW-0808">Transferase</keyword>
<dbReference type="InterPro" id="IPR007197">
    <property type="entry name" value="rSAM"/>
</dbReference>
<dbReference type="EMBL" id="JACQXR010000022">
    <property type="protein sequence ID" value="MBI4725978.1"/>
    <property type="molecule type" value="Genomic_DNA"/>
</dbReference>
<dbReference type="InterPro" id="IPR058240">
    <property type="entry name" value="rSAM_sf"/>
</dbReference>
<dbReference type="InterPro" id="IPR006638">
    <property type="entry name" value="Elp3/MiaA/NifB-like_rSAM"/>
</dbReference>
<dbReference type="GO" id="GO:0070040">
    <property type="term" value="F:rRNA (adenine(2503)-C2-)-methyltransferase activity"/>
    <property type="evidence" value="ECO:0007669"/>
    <property type="project" value="UniProtKB-UniRule"/>
</dbReference>
<evidence type="ECO:0000256" key="7">
    <source>
        <dbReference type="ARBA" id="ARBA00022691"/>
    </source>
</evidence>
<name>A0A933ICJ2_UNCT6</name>
<dbReference type="InterPro" id="IPR040072">
    <property type="entry name" value="Methyltransferase_A"/>
</dbReference>
<dbReference type="InterPro" id="IPR013785">
    <property type="entry name" value="Aldolase_TIM"/>
</dbReference>
<accession>A0A933ICJ2</accession>
<evidence type="ECO:0000256" key="13">
    <source>
        <dbReference type="HAMAP-Rule" id="MF_01849"/>
    </source>
</evidence>
<feature type="active site" description="Proton acceptor" evidence="13">
    <location>
        <position position="93"/>
    </location>
</feature>
<dbReference type="InterPro" id="IPR004383">
    <property type="entry name" value="rRNA_lsu_MTrfase_RlmN/Cfr"/>
</dbReference>
<feature type="active site" description="S-methylcysteine intermediate" evidence="13">
    <location>
        <position position="336"/>
    </location>
</feature>
<dbReference type="Proteomes" id="UP000736328">
    <property type="component" value="Unassembled WGS sequence"/>
</dbReference>
<comment type="miscellaneous">
    <text evidence="13">Reaction proceeds by a ping-pong mechanism involving intermediate methylation of a conserved cysteine residue.</text>
</comment>
<dbReference type="SUPFAM" id="SSF102114">
    <property type="entry name" value="Radical SAM enzymes"/>
    <property type="match status" value="1"/>
</dbReference>
<protein>
    <recommendedName>
        <fullName evidence="13">Probable dual-specificity RNA methyltransferase RlmN</fullName>
        <ecNumber evidence="13">2.1.1.192</ecNumber>
    </recommendedName>
    <alternativeName>
        <fullName evidence="13">23S rRNA (adenine(2503)-C(2))-methyltransferase</fullName>
    </alternativeName>
    <alternativeName>
        <fullName evidence="13">23S rRNA m2A2503 methyltransferase</fullName>
    </alternativeName>
    <alternativeName>
        <fullName evidence="13">Ribosomal RNA large subunit methyltransferase N</fullName>
    </alternativeName>
    <alternativeName>
        <fullName evidence="13">tRNA (adenine(37)-C(2))-methyltransferase</fullName>
    </alternativeName>
    <alternativeName>
        <fullName evidence="13">tRNA m2A37 methyltransferase</fullName>
    </alternativeName>
</protein>
<dbReference type="AlphaFoldDB" id="A0A933ICJ2"/>
<sequence>MKTKTSLVGRSFQETLELLAPLGFKGFQVKQLMAWICRNNVPNFSAMTDLSQTLRDKLEKDFCLHELSRVKKVSSRDGATKLLLQARDGQQIESVVISAPGRLTACLSSQAGCKLACSFCATGKMGLVRNLTASEIVDQLCLLQELSPEQRITNVVFMGMGEPMENYDQTLKAARIINSHQGFNLGARHITISTAGLVPGILRLMEEPEQFKLAISLNAADDAVRSRLMPVNKKYPLKALLEAVKRYSHKKGKLVFFEYILLAGINDSLEDAEKLSRLLKGIPGKVNLIPYNPGGRENDLQPSSVEARRAFYDKLCQLGVAVTFRASKGQDIRAACGQLKAASVS</sequence>
<dbReference type="EC" id="2.1.1.192" evidence="13"/>
<feature type="binding site" evidence="13">
    <location>
        <position position="117"/>
    </location>
    <ligand>
        <name>[4Fe-4S] cluster</name>
        <dbReference type="ChEBI" id="CHEBI:49883"/>
        <note>4Fe-4S-S-AdoMet</note>
    </ligand>
</feature>
<comment type="catalytic activity">
    <reaction evidence="13">
        <text>adenosine(2503) in 23S rRNA + 2 reduced [2Fe-2S]-[ferredoxin] + 2 S-adenosyl-L-methionine = 2-methyladenosine(2503) in 23S rRNA + 5'-deoxyadenosine + L-methionine + 2 oxidized [2Fe-2S]-[ferredoxin] + S-adenosyl-L-homocysteine</text>
        <dbReference type="Rhea" id="RHEA:42916"/>
        <dbReference type="Rhea" id="RHEA-COMP:10000"/>
        <dbReference type="Rhea" id="RHEA-COMP:10001"/>
        <dbReference type="Rhea" id="RHEA-COMP:10152"/>
        <dbReference type="Rhea" id="RHEA-COMP:10282"/>
        <dbReference type="ChEBI" id="CHEBI:17319"/>
        <dbReference type="ChEBI" id="CHEBI:33737"/>
        <dbReference type="ChEBI" id="CHEBI:33738"/>
        <dbReference type="ChEBI" id="CHEBI:57844"/>
        <dbReference type="ChEBI" id="CHEBI:57856"/>
        <dbReference type="ChEBI" id="CHEBI:59789"/>
        <dbReference type="ChEBI" id="CHEBI:74411"/>
        <dbReference type="ChEBI" id="CHEBI:74497"/>
        <dbReference type="EC" id="2.1.1.192"/>
    </reaction>
</comment>
<feature type="binding site" evidence="13">
    <location>
        <position position="120"/>
    </location>
    <ligand>
        <name>[4Fe-4S] cluster</name>
        <dbReference type="ChEBI" id="CHEBI:49883"/>
        <note>4Fe-4S-S-AdoMet</note>
    </ligand>
</feature>
<dbReference type="GO" id="GO:0070475">
    <property type="term" value="P:rRNA base methylation"/>
    <property type="evidence" value="ECO:0007669"/>
    <property type="project" value="UniProtKB-UniRule"/>
</dbReference>
<dbReference type="GO" id="GO:0051539">
    <property type="term" value="F:4 iron, 4 sulfur cluster binding"/>
    <property type="evidence" value="ECO:0007669"/>
    <property type="project" value="UniProtKB-UniRule"/>
</dbReference>
<dbReference type="FunFam" id="3.20.20.70:FF:000014">
    <property type="entry name" value="Probable dual-specificity RNA methyltransferase RlmN"/>
    <property type="match status" value="1"/>
</dbReference>
<dbReference type="GO" id="GO:0000049">
    <property type="term" value="F:tRNA binding"/>
    <property type="evidence" value="ECO:0007669"/>
    <property type="project" value="UniProtKB-UniRule"/>
</dbReference>
<evidence type="ECO:0000259" key="14">
    <source>
        <dbReference type="PROSITE" id="PS51918"/>
    </source>
</evidence>
<comment type="caution">
    <text evidence="13">Lacks conserved residue(s) required for the propagation of feature annotation.</text>
</comment>
<evidence type="ECO:0000256" key="5">
    <source>
        <dbReference type="ARBA" id="ARBA00022603"/>
    </source>
</evidence>
<dbReference type="InterPro" id="IPR048641">
    <property type="entry name" value="RlmN_N"/>
</dbReference>
<dbReference type="GO" id="GO:0030488">
    <property type="term" value="P:tRNA methylation"/>
    <property type="evidence" value="ECO:0007669"/>
    <property type="project" value="UniProtKB-UniRule"/>
</dbReference>
<evidence type="ECO:0000256" key="11">
    <source>
        <dbReference type="ARBA" id="ARBA00023014"/>
    </source>
</evidence>
<evidence type="ECO:0000256" key="6">
    <source>
        <dbReference type="ARBA" id="ARBA00022679"/>
    </source>
</evidence>
<feature type="domain" description="Radical SAM core" evidence="14">
    <location>
        <begin position="99"/>
        <end position="325"/>
    </location>
</feature>
<keyword evidence="4 13" id="KW-0698">rRNA processing</keyword>
<comment type="function">
    <text evidence="13">Specifically methylates position 2 of adenine 2503 in 23S rRNA and position 2 of adenine 37 in tRNAs.</text>
</comment>
<dbReference type="Gene3D" id="1.10.150.530">
    <property type="match status" value="1"/>
</dbReference>
<dbReference type="SFLD" id="SFLDG01062">
    <property type="entry name" value="methyltransferase_(Class_A)"/>
    <property type="match status" value="1"/>
</dbReference>
<proteinExistence type="inferred from homology"/>
<dbReference type="GO" id="GO:0002935">
    <property type="term" value="F:tRNA (adenine(37)-C2)-methyltransferase activity"/>
    <property type="evidence" value="ECO:0007669"/>
    <property type="project" value="UniProtKB-UniRule"/>
</dbReference>
<dbReference type="PIRSF" id="PIRSF006004">
    <property type="entry name" value="CHP00048"/>
    <property type="match status" value="1"/>
</dbReference>
<dbReference type="HAMAP" id="MF_01849">
    <property type="entry name" value="RNA_methyltr_RlmN"/>
    <property type="match status" value="1"/>
</dbReference>
<dbReference type="PANTHER" id="PTHR30544:SF5">
    <property type="entry name" value="RADICAL SAM CORE DOMAIN-CONTAINING PROTEIN"/>
    <property type="match status" value="1"/>
</dbReference>
<evidence type="ECO:0000313" key="16">
    <source>
        <dbReference type="Proteomes" id="UP000736328"/>
    </source>
</evidence>
<keyword evidence="7 13" id="KW-0949">S-adenosyl-L-methionine</keyword>
<evidence type="ECO:0000256" key="12">
    <source>
        <dbReference type="ARBA" id="ARBA00023157"/>
    </source>
</evidence>
<keyword evidence="3 13" id="KW-0963">Cytoplasm</keyword>
<dbReference type="SMART" id="SM00729">
    <property type="entry name" value="Elp3"/>
    <property type="match status" value="1"/>
</dbReference>
<feature type="binding site" evidence="13">
    <location>
        <position position="292"/>
    </location>
    <ligand>
        <name>S-adenosyl-L-methionine</name>
        <dbReference type="ChEBI" id="CHEBI:59789"/>
    </ligand>
</feature>
<dbReference type="GO" id="GO:0005737">
    <property type="term" value="C:cytoplasm"/>
    <property type="evidence" value="ECO:0007669"/>
    <property type="project" value="UniProtKB-SubCell"/>
</dbReference>
<dbReference type="GO" id="GO:0046872">
    <property type="term" value="F:metal ion binding"/>
    <property type="evidence" value="ECO:0007669"/>
    <property type="project" value="UniProtKB-KW"/>
</dbReference>
<feature type="binding site" evidence="13">
    <location>
        <position position="193"/>
    </location>
    <ligand>
        <name>S-adenosyl-L-methionine</name>
        <dbReference type="ChEBI" id="CHEBI:59789"/>
    </ligand>
</feature>
<reference evidence="15" key="1">
    <citation type="submission" date="2020-07" db="EMBL/GenBank/DDBJ databases">
        <title>Huge and variable diversity of episymbiotic CPR bacteria and DPANN archaea in groundwater ecosystems.</title>
        <authorList>
            <person name="He C.Y."/>
            <person name="Keren R."/>
            <person name="Whittaker M."/>
            <person name="Farag I.F."/>
            <person name="Doudna J."/>
            <person name="Cate J.H.D."/>
            <person name="Banfield J.F."/>
        </authorList>
    </citation>
    <scope>NUCLEOTIDE SEQUENCE</scope>
    <source>
        <strain evidence="15">NC_groundwater_1520_Pr4_B-0.1um_53_5</strain>
    </source>
</reference>
<keyword evidence="10 13" id="KW-0408">Iron</keyword>
<comment type="catalytic activity">
    <reaction evidence="13">
        <text>adenosine(37) in tRNA + 2 reduced [2Fe-2S]-[ferredoxin] + 2 S-adenosyl-L-methionine = 2-methyladenosine(37) in tRNA + 5'-deoxyadenosine + L-methionine + 2 oxidized [2Fe-2S]-[ferredoxin] + S-adenosyl-L-homocysteine</text>
        <dbReference type="Rhea" id="RHEA:43332"/>
        <dbReference type="Rhea" id="RHEA-COMP:10000"/>
        <dbReference type="Rhea" id="RHEA-COMP:10001"/>
        <dbReference type="Rhea" id="RHEA-COMP:10162"/>
        <dbReference type="Rhea" id="RHEA-COMP:10485"/>
        <dbReference type="ChEBI" id="CHEBI:17319"/>
        <dbReference type="ChEBI" id="CHEBI:33737"/>
        <dbReference type="ChEBI" id="CHEBI:33738"/>
        <dbReference type="ChEBI" id="CHEBI:57844"/>
        <dbReference type="ChEBI" id="CHEBI:57856"/>
        <dbReference type="ChEBI" id="CHEBI:59789"/>
        <dbReference type="ChEBI" id="CHEBI:74411"/>
        <dbReference type="ChEBI" id="CHEBI:74497"/>
        <dbReference type="EC" id="2.1.1.192"/>
    </reaction>
</comment>
<comment type="similarity">
    <text evidence="13">Belongs to the radical SAM superfamily. RlmN family.</text>
</comment>
<evidence type="ECO:0000313" key="15">
    <source>
        <dbReference type="EMBL" id="MBI4725978.1"/>
    </source>
</evidence>
<comment type="subcellular location">
    <subcellularLocation>
        <location evidence="1 13">Cytoplasm</location>
    </subcellularLocation>
</comment>
<dbReference type="SFLD" id="SFLDF00275">
    <property type="entry name" value="adenosine_C2_methyltransferase"/>
    <property type="match status" value="1"/>
</dbReference>
<dbReference type="Pfam" id="PF21016">
    <property type="entry name" value="RlmN_N"/>
    <property type="match status" value="1"/>
</dbReference>